<proteinExistence type="inferred from homology"/>
<evidence type="ECO:0000256" key="2">
    <source>
        <dbReference type="SAM" id="SignalP"/>
    </source>
</evidence>
<comment type="similarity">
    <text evidence="1">Belongs to the serpin family.</text>
</comment>
<dbReference type="SMART" id="SM00093">
    <property type="entry name" value="SERPIN"/>
    <property type="match status" value="1"/>
</dbReference>
<keyword evidence="5" id="KW-1185">Reference proteome</keyword>
<name>U1M2E9_SEGRC</name>
<evidence type="ECO:0000256" key="1">
    <source>
        <dbReference type="RuleBase" id="RU000411"/>
    </source>
</evidence>
<sequence>MRRVAALAALALLAGCSSQAGREEPHLAPLYSKLKFAEIGVDEQRDGVGEIAEQSRQLALRELGALAADQSIVFSPWAMARRERIVADANGAGDDPAVAAMIGQLGKWEGDPTGVPNGGVARPPILRSQTILIADRSLDVAAEFLDLLAKDYDMGIYLARPGDAALPDAVSAWAMGTVGTRFNRALHGLGATRGVYAADVTALLAGWQFPFRPELTVEAPFTTADGSRKSVPTMRGAVLARTAAGPSWRAAQLPLSDGVEMRVIVPADPRAPLPDFFMPPARAALAAAQPAPLGIALPRWSAHSELAEAAAQPAPLGLPRIAPGAGLGGWASLAAAAFGEQGVSMAAALPTASTPGAQTAPDAAGPPAIAFAADRPFCFEIFDPGTGLVLLAGRVAAPDR</sequence>
<dbReference type="PROSITE" id="PS51257">
    <property type="entry name" value="PROKAR_LIPOPROTEIN"/>
    <property type="match status" value="1"/>
</dbReference>
<feature type="chain" id="PRO_5004615000" description="Serpin domain-containing protein" evidence="2">
    <location>
        <begin position="21"/>
        <end position="400"/>
    </location>
</feature>
<accession>U1M2E9</accession>
<dbReference type="AlphaFoldDB" id="U1M2E9"/>
<dbReference type="InterPro" id="IPR042185">
    <property type="entry name" value="Serpin_sf_2"/>
</dbReference>
<comment type="caution">
    <text evidence="4">The sequence shown here is derived from an EMBL/GenBank/DDBJ whole genome shotgun (WGS) entry which is preliminary data.</text>
</comment>
<keyword evidence="2" id="KW-0732">Signal</keyword>
<organism evidence="4 5">
    <name type="scientific">Segniliparus rugosus (strain ATCC BAA-974 / DSM 45345 / CCUG 50838 / CIP 108380 / JCM 13579 / CDC 945)</name>
    <dbReference type="NCBI Taxonomy" id="679197"/>
    <lineage>
        <taxon>Bacteria</taxon>
        <taxon>Bacillati</taxon>
        <taxon>Actinomycetota</taxon>
        <taxon>Actinomycetes</taxon>
        <taxon>Mycobacteriales</taxon>
        <taxon>Segniliparaceae</taxon>
        <taxon>Segniliparus</taxon>
    </lineage>
</organism>
<dbReference type="Gene3D" id="2.30.39.10">
    <property type="entry name" value="Alpha-1-antitrypsin, domain 1"/>
    <property type="match status" value="1"/>
</dbReference>
<dbReference type="InterPro" id="IPR023796">
    <property type="entry name" value="Serpin_dom"/>
</dbReference>
<dbReference type="InterPro" id="IPR042178">
    <property type="entry name" value="Serpin_sf_1"/>
</dbReference>
<dbReference type="RefSeq" id="WP_021030187.1">
    <property type="nucleotide sequence ID" value="NZ_KI391953.1"/>
</dbReference>
<reference evidence="4 5" key="1">
    <citation type="journal article" date="2011" name="Stand. Genomic Sci.">
        <title>High quality draft genome sequence of Segniliparus rugosus CDC 945(T)= (ATCC BAA-974(T)).</title>
        <authorList>
            <person name="Earl A.M."/>
            <person name="Desjardins C.A."/>
            <person name="Fitzgerald M.G."/>
            <person name="Arachchi H.M."/>
            <person name="Zeng Q."/>
            <person name="Mehta T."/>
            <person name="Griggs A."/>
            <person name="Birren B.W."/>
            <person name="Toney N.C."/>
            <person name="Carr J."/>
            <person name="Posey J."/>
            <person name="Butler W.R."/>
        </authorList>
    </citation>
    <scope>NUCLEOTIDE SEQUENCE [LARGE SCALE GENOMIC DNA]</scope>
    <source>
        <strain evidence="5">ATCC BAA-974 / DSM 45345 / CCUG 50838 / CIP 108380 / JCM 13579 / CDC 945</strain>
    </source>
</reference>
<feature type="domain" description="Serpin" evidence="3">
    <location>
        <begin position="57"/>
        <end position="398"/>
    </location>
</feature>
<dbReference type="Gene3D" id="3.30.497.10">
    <property type="entry name" value="Antithrombin, subunit I, domain 2"/>
    <property type="match status" value="2"/>
</dbReference>
<dbReference type="Proteomes" id="UP000004816">
    <property type="component" value="Unassembled WGS sequence"/>
</dbReference>
<gene>
    <name evidence="4" type="ORF">HMPREF9336_04166</name>
</gene>
<dbReference type="eggNOG" id="COG4826">
    <property type="taxonomic scope" value="Bacteria"/>
</dbReference>
<evidence type="ECO:0000313" key="5">
    <source>
        <dbReference type="Proteomes" id="UP000004816"/>
    </source>
</evidence>
<protein>
    <recommendedName>
        <fullName evidence="3">Serpin domain-containing protein</fullName>
    </recommendedName>
</protein>
<dbReference type="OrthoDB" id="9764871at2"/>
<dbReference type="Pfam" id="PF00079">
    <property type="entry name" value="Serpin"/>
    <property type="match status" value="1"/>
</dbReference>
<evidence type="ECO:0000313" key="4">
    <source>
        <dbReference type="EMBL" id="ERG69275.1"/>
    </source>
</evidence>
<dbReference type="HOGENOM" id="CLU_699991_0_0_11"/>
<feature type="signal peptide" evidence="2">
    <location>
        <begin position="1"/>
        <end position="20"/>
    </location>
</feature>
<dbReference type="InterPro" id="IPR036186">
    <property type="entry name" value="Serpin_sf"/>
</dbReference>
<evidence type="ECO:0000259" key="3">
    <source>
        <dbReference type="SMART" id="SM00093"/>
    </source>
</evidence>
<dbReference type="EMBL" id="ACZI02000002">
    <property type="protein sequence ID" value="ERG69275.1"/>
    <property type="molecule type" value="Genomic_DNA"/>
</dbReference>
<dbReference type="STRING" id="679197.HMPREF9336_04166"/>
<dbReference type="SUPFAM" id="SSF56574">
    <property type="entry name" value="Serpins"/>
    <property type="match status" value="1"/>
</dbReference>